<dbReference type="Proteomes" id="UP001175211">
    <property type="component" value="Unassembled WGS sequence"/>
</dbReference>
<reference evidence="1" key="1">
    <citation type="submission" date="2023-06" db="EMBL/GenBank/DDBJ databases">
        <authorList>
            <consortium name="Lawrence Berkeley National Laboratory"/>
            <person name="Ahrendt S."/>
            <person name="Sahu N."/>
            <person name="Indic B."/>
            <person name="Wong-Bajracharya J."/>
            <person name="Merenyi Z."/>
            <person name="Ke H.-M."/>
            <person name="Monk M."/>
            <person name="Kocsube S."/>
            <person name="Drula E."/>
            <person name="Lipzen A."/>
            <person name="Balint B."/>
            <person name="Henrissat B."/>
            <person name="Andreopoulos B."/>
            <person name="Martin F.M."/>
            <person name="Harder C.B."/>
            <person name="Rigling D."/>
            <person name="Ford K.L."/>
            <person name="Foster G.D."/>
            <person name="Pangilinan J."/>
            <person name="Papanicolaou A."/>
            <person name="Barry K."/>
            <person name="LaButti K."/>
            <person name="Viragh M."/>
            <person name="Koriabine M."/>
            <person name="Yan M."/>
            <person name="Riley R."/>
            <person name="Champramary S."/>
            <person name="Plett K.L."/>
            <person name="Tsai I.J."/>
            <person name="Slot J."/>
            <person name="Sipos G."/>
            <person name="Plett J."/>
            <person name="Nagy L.G."/>
            <person name="Grigoriev I.V."/>
        </authorList>
    </citation>
    <scope>NUCLEOTIDE SEQUENCE</scope>
    <source>
        <strain evidence="1">CCBAS 213</strain>
    </source>
</reference>
<dbReference type="RefSeq" id="XP_060338502.1">
    <property type="nucleotide sequence ID" value="XM_060476457.1"/>
</dbReference>
<dbReference type="EMBL" id="JAUEPS010000002">
    <property type="protein sequence ID" value="KAK0468227.1"/>
    <property type="molecule type" value="Genomic_DNA"/>
</dbReference>
<organism evidence="1 2">
    <name type="scientific">Armillaria tabescens</name>
    <name type="common">Ringless honey mushroom</name>
    <name type="synonym">Agaricus tabescens</name>
    <dbReference type="NCBI Taxonomy" id="1929756"/>
    <lineage>
        <taxon>Eukaryota</taxon>
        <taxon>Fungi</taxon>
        <taxon>Dikarya</taxon>
        <taxon>Basidiomycota</taxon>
        <taxon>Agaricomycotina</taxon>
        <taxon>Agaricomycetes</taxon>
        <taxon>Agaricomycetidae</taxon>
        <taxon>Agaricales</taxon>
        <taxon>Marasmiineae</taxon>
        <taxon>Physalacriaceae</taxon>
        <taxon>Desarmillaria</taxon>
    </lineage>
</organism>
<evidence type="ECO:0000313" key="2">
    <source>
        <dbReference type="Proteomes" id="UP001175211"/>
    </source>
</evidence>
<proteinExistence type="predicted"/>
<evidence type="ECO:0000313" key="1">
    <source>
        <dbReference type="EMBL" id="KAK0468227.1"/>
    </source>
</evidence>
<comment type="caution">
    <text evidence="1">The sequence shown here is derived from an EMBL/GenBank/DDBJ whole genome shotgun (WGS) entry which is preliminary data.</text>
</comment>
<dbReference type="AlphaFoldDB" id="A0AA39NM81"/>
<sequence length="900" mass="100875">MPISSVFGPVSSLLSMLLLKTPEGGGMWVAMLLWVARFMTFGLLLRTYIIPWTLARMSRHVRIRSVSLRSIRGLYLRRGRQTIRIERISYVWYGFEIGITIKVEGLNVEVYQHDRTPAPRQSHRRSATVETISHVRRQFWNVLSVLYALLDPVVRPVIRACVMSCLGVFIRWLPSITQQITLEFQPATVIFPNAGDAKISAETVYVHTNLKIANIKRDKHEKELSTATRDRMARLTKPLRASYSVSAWKHRLGNSFRRSWNRVVEQTQGHAILSVHLTNITGSIPVRTSSTDVTDGEFLSFPGLVDFSTTLSFDPQSWTIVNHSSNTTLNVRQCVIELDRLRSLFELIQAKKEFNTSPCSSSYLISPESQPVSPLSSAASTSDSAPSVFSETPTSPFMRAFSKASMLRRRYLYPPCMRLKETKNPALVAFLSSFTANISGLTVNSRNRSENESYKMSFQGISFSVALSNPLSNRLHRQWLGKSVKGEVFDPDVYSLSFHVESVKLDRYTTRHYLRILVGDSIDVRALVSQFPSPWLVPTPFIGGDPNGPFLVISLNIGGIQVTERADVLSTLFSAWTPPPRPFKSTSTLPATAGMPRFTFEASCGIISARLLYQNEDTRTSKAVEMRTDGFSVVCASVYSPIPMTSVPQEDFDTFPLSMAFSFNLTLQPVFIRIRPRHSQNSHVRLPSLTTSDEDFCEDPVFLSVESFDLSGGGKLLGAINDDTKNIATINKSTLTLDLSGFTEAVVVELWHLSVQDAISHLITYVPKRAKRDADLSRSPLQRLPPGINVSLFLGRSVLFITSPDINPDDTMELSRGIACRAERTMLQLRCTQRNKAYRPRDAAMTEKRNKLYLSEKTIAETLLDPESSNELEDGISGFICFQIGDLSLRDALATQYVAD</sequence>
<name>A0AA39NM81_ARMTA</name>
<dbReference type="GeneID" id="85360005"/>
<gene>
    <name evidence="1" type="ORF">EV420DRAFT_1635481</name>
</gene>
<accession>A0AA39NM81</accession>
<protein>
    <submittedName>
        <fullName evidence="1">Uncharacterized protein</fullName>
    </submittedName>
</protein>
<keyword evidence="2" id="KW-1185">Reference proteome</keyword>